<proteinExistence type="predicted"/>
<protein>
    <submittedName>
        <fullName evidence="2">Thioredoxin</fullName>
    </submittedName>
</protein>
<evidence type="ECO:0000313" key="3">
    <source>
        <dbReference type="Proteomes" id="UP000244089"/>
    </source>
</evidence>
<comment type="caution">
    <text evidence="2">The sequence shown here is derived from an EMBL/GenBank/DDBJ whole genome shotgun (WGS) entry which is preliminary data.</text>
</comment>
<dbReference type="SUPFAM" id="SSF52833">
    <property type="entry name" value="Thioredoxin-like"/>
    <property type="match status" value="1"/>
</dbReference>
<dbReference type="OrthoDB" id="5784238at2"/>
<feature type="domain" description="Thioredoxin" evidence="1">
    <location>
        <begin position="13"/>
        <end position="105"/>
    </location>
</feature>
<name>A0A2T5RPH9_9FIRM</name>
<dbReference type="Proteomes" id="UP000244089">
    <property type="component" value="Unassembled WGS sequence"/>
</dbReference>
<accession>A0A2T5RPH9</accession>
<dbReference type="InterPro" id="IPR013766">
    <property type="entry name" value="Thioredoxin_domain"/>
</dbReference>
<dbReference type="RefSeq" id="WP_108138447.1">
    <property type="nucleotide sequence ID" value="NZ_QAXS01000004.1"/>
</dbReference>
<organism evidence="2 3">
    <name type="scientific">Halanaerobium saccharolyticum</name>
    <dbReference type="NCBI Taxonomy" id="43595"/>
    <lineage>
        <taxon>Bacteria</taxon>
        <taxon>Bacillati</taxon>
        <taxon>Bacillota</taxon>
        <taxon>Clostridia</taxon>
        <taxon>Halanaerobiales</taxon>
        <taxon>Halanaerobiaceae</taxon>
        <taxon>Halanaerobium</taxon>
    </lineage>
</organism>
<dbReference type="EMBL" id="QAXS01000004">
    <property type="protein sequence ID" value="PTW01734.1"/>
    <property type="molecule type" value="Genomic_DNA"/>
</dbReference>
<evidence type="ECO:0000313" key="2">
    <source>
        <dbReference type="EMBL" id="PTW01734.1"/>
    </source>
</evidence>
<evidence type="ECO:0000259" key="1">
    <source>
        <dbReference type="Pfam" id="PF00085"/>
    </source>
</evidence>
<dbReference type="Pfam" id="PF00085">
    <property type="entry name" value="Thioredoxin"/>
    <property type="match status" value="1"/>
</dbReference>
<dbReference type="InterPro" id="IPR036249">
    <property type="entry name" value="Thioredoxin-like_sf"/>
</dbReference>
<reference evidence="2 3" key="1">
    <citation type="submission" date="2018-04" db="EMBL/GenBank/DDBJ databases">
        <title>Subsurface microbial communities from deep shales in Ohio and West Virginia, USA.</title>
        <authorList>
            <person name="Wrighton K."/>
        </authorList>
    </citation>
    <scope>NUCLEOTIDE SEQUENCE [LARGE SCALE GENOMIC DNA]</scope>
    <source>
        <strain evidence="2 3">WC1</strain>
    </source>
</reference>
<dbReference type="CDD" id="cd02947">
    <property type="entry name" value="TRX_family"/>
    <property type="match status" value="1"/>
</dbReference>
<gene>
    <name evidence="2" type="ORF">C8C76_10488</name>
</gene>
<sequence>MSKNTKNEKKLISNGEEFDRLIKEKDAIFVLFSNDSCGYCQIAEKNINQVIDSFPQLDLYQLKLTDAPEIFERYGINSVPVSKVFKDGEAVYTGFGVRSPNDIYYQLKSYFGSGNSYFQELAAQESADNEE</sequence>
<dbReference type="AlphaFoldDB" id="A0A2T5RPH9"/>
<dbReference type="Gene3D" id="3.40.30.10">
    <property type="entry name" value="Glutaredoxin"/>
    <property type="match status" value="1"/>
</dbReference>